<dbReference type="Proteomes" id="UP000492820">
    <property type="component" value="Unassembled WGS sequence"/>
</dbReference>
<evidence type="ECO:0000313" key="2">
    <source>
        <dbReference type="Proteomes" id="UP000492820"/>
    </source>
</evidence>
<evidence type="ECO:0000313" key="1">
    <source>
        <dbReference type="EMBL" id="CDS22455.1"/>
    </source>
</evidence>
<evidence type="ECO:0000313" key="3">
    <source>
        <dbReference type="WBParaSite" id="EgrG_000365900"/>
    </source>
</evidence>
<proteinExistence type="predicted"/>
<dbReference type="WBParaSite" id="EgrG_000365900">
    <property type="protein sequence ID" value="EgrG_000365900"/>
    <property type="gene ID" value="EgrG_000365900"/>
</dbReference>
<organism evidence="1">
    <name type="scientific">Echinococcus granulosus</name>
    <name type="common">Hydatid tapeworm</name>
    <dbReference type="NCBI Taxonomy" id="6210"/>
    <lineage>
        <taxon>Eukaryota</taxon>
        <taxon>Metazoa</taxon>
        <taxon>Spiralia</taxon>
        <taxon>Lophotrochozoa</taxon>
        <taxon>Platyhelminthes</taxon>
        <taxon>Cestoda</taxon>
        <taxon>Eucestoda</taxon>
        <taxon>Cyclophyllidea</taxon>
        <taxon>Taeniidae</taxon>
        <taxon>Echinococcus</taxon>
        <taxon>Echinococcus granulosus group</taxon>
    </lineage>
</organism>
<gene>
    <name evidence="1" type="ORF">EgrG_000365900</name>
</gene>
<protein>
    <submittedName>
        <fullName evidence="3">Secreted protein</fullName>
    </submittedName>
</protein>
<dbReference type="EMBL" id="LK028586">
    <property type="protein sequence ID" value="CDS22455.1"/>
    <property type="molecule type" value="Genomic_DNA"/>
</dbReference>
<sequence>MLCFLWSMSDAVELLASYGAGRGKVRVLDCPPPLTMKRNVACKFTYPNYGRRHFPRPLSRPRARFRHPLQSACLPRSHNTQADPSITAAADA</sequence>
<dbReference type="AlphaFoldDB" id="A0A068WRL5"/>
<reference evidence="1 2" key="1">
    <citation type="journal article" date="2013" name="Nature">
        <title>The genomes of four tapeworm species reveal adaptations to parasitism.</title>
        <authorList>
            <person name="Tsai I.J."/>
            <person name="Zarowiecki M."/>
            <person name="Holroyd N."/>
            <person name="Garciarrubio A."/>
            <person name="Sanchez-Flores A."/>
            <person name="Brooks K.L."/>
            <person name="Tracey A."/>
            <person name="Bobes R.J."/>
            <person name="Fragoso G."/>
            <person name="Sciutto E."/>
            <person name="Aslett M."/>
            <person name="Beasley H."/>
            <person name="Bennett H.M."/>
            <person name="Cai J."/>
            <person name="Camicia F."/>
            <person name="Clark R."/>
            <person name="Cucher M."/>
            <person name="De Silva N."/>
            <person name="Day T.A."/>
            <person name="Deplazes P."/>
            <person name="Estrada K."/>
            <person name="Fernandez C."/>
            <person name="Holland P.W."/>
            <person name="Hou J."/>
            <person name="Hu S."/>
            <person name="Huckvale T."/>
            <person name="Hung S.S."/>
            <person name="Kamenetzky L."/>
            <person name="Keane J.A."/>
            <person name="Kiss F."/>
            <person name="Koziol U."/>
            <person name="Lambert O."/>
            <person name="Liu K."/>
            <person name="Luo X."/>
            <person name="Luo Y."/>
            <person name="Macchiaroli N."/>
            <person name="Nichol S."/>
            <person name="Paps J."/>
            <person name="Parkinson J."/>
            <person name="Pouchkina-Stantcheva N."/>
            <person name="Riddiford N."/>
            <person name="Rosenzvit M."/>
            <person name="Salinas G."/>
            <person name="Wasmuth J.D."/>
            <person name="Zamanian M."/>
            <person name="Zheng Y."/>
            <person name="Cai X."/>
            <person name="Soberon X."/>
            <person name="Olson P.D."/>
            <person name="Laclette J.P."/>
            <person name="Brehm K."/>
            <person name="Berriman M."/>
            <person name="Garciarrubio A."/>
            <person name="Bobes R.J."/>
            <person name="Fragoso G."/>
            <person name="Sanchez-Flores A."/>
            <person name="Estrada K."/>
            <person name="Cevallos M.A."/>
            <person name="Morett E."/>
            <person name="Gonzalez V."/>
            <person name="Portillo T."/>
            <person name="Ochoa-Leyva A."/>
            <person name="Jose M.V."/>
            <person name="Sciutto E."/>
            <person name="Landa A."/>
            <person name="Jimenez L."/>
            <person name="Valdes V."/>
            <person name="Carrero J.C."/>
            <person name="Larralde C."/>
            <person name="Morales-Montor J."/>
            <person name="Limon-Lason J."/>
            <person name="Soberon X."/>
            <person name="Laclette J.P."/>
        </authorList>
    </citation>
    <scope>NUCLEOTIDE SEQUENCE [LARGE SCALE GENOMIC DNA]</scope>
</reference>
<reference evidence="3" key="3">
    <citation type="submission" date="2020-10" db="UniProtKB">
        <authorList>
            <consortium name="WormBaseParasite"/>
        </authorList>
    </citation>
    <scope>IDENTIFICATION</scope>
</reference>
<reference evidence="1" key="2">
    <citation type="submission" date="2014-06" db="EMBL/GenBank/DDBJ databases">
        <authorList>
            <person name="Aslett M."/>
        </authorList>
    </citation>
    <scope>NUCLEOTIDE SEQUENCE</scope>
</reference>
<accession>A0A068WRL5</accession>
<name>A0A068WRL5_ECHGR</name>